<dbReference type="InterPro" id="IPR000782">
    <property type="entry name" value="FAS1_domain"/>
</dbReference>
<evidence type="ECO:0000313" key="3">
    <source>
        <dbReference type="Proteomes" id="UP001149813"/>
    </source>
</evidence>
<organism evidence="2 3">
    <name type="scientific">Coemansia erecta</name>
    <dbReference type="NCBI Taxonomy" id="147472"/>
    <lineage>
        <taxon>Eukaryota</taxon>
        <taxon>Fungi</taxon>
        <taxon>Fungi incertae sedis</taxon>
        <taxon>Zoopagomycota</taxon>
        <taxon>Kickxellomycotina</taxon>
        <taxon>Kickxellomycetes</taxon>
        <taxon>Kickxellales</taxon>
        <taxon>Kickxellaceae</taxon>
        <taxon>Coemansia</taxon>
    </lineage>
</organism>
<dbReference type="PROSITE" id="PS50213">
    <property type="entry name" value="FAS1"/>
    <property type="match status" value="1"/>
</dbReference>
<evidence type="ECO:0000313" key="2">
    <source>
        <dbReference type="EMBL" id="KAJ1722738.1"/>
    </source>
</evidence>
<evidence type="ECO:0000259" key="1">
    <source>
        <dbReference type="PROSITE" id="PS50213"/>
    </source>
</evidence>
<dbReference type="Proteomes" id="UP001149813">
    <property type="component" value="Unassembled WGS sequence"/>
</dbReference>
<dbReference type="OrthoDB" id="5551751at2759"/>
<accession>A0A9W7Y2E0</accession>
<name>A0A9W7Y2E0_9FUNG</name>
<sequence length="150" mass="16281">MSAPNYTFDTDAGGKPQLSDIVAQEKSATVALDALVRSEQLMRALSGDSADFSNGLTLLLPTNDAFESLDSIPDDLDLVMKRHFIPRVITPQEMEEGVTVYSYERLATLRFTSVQGKVFVQADKSAPTEVRGSGVQAGGGTYFLVDKLFI</sequence>
<dbReference type="InterPro" id="IPR036378">
    <property type="entry name" value="FAS1_dom_sf"/>
</dbReference>
<dbReference type="SUPFAM" id="SSF82153">
    <property type="entry name" value="FAS1 domain"/>
    <property type="match status" value="1"/>
</dbReference>
<feature type="domain" description="FAS1" evidence="1">
    <location>
        <begin position="15"/>
        <end position="149"/>
    </location>
</feature>
<gene>
    <name evidence="2" type="ORF">LPJ53_002875</name>
</gene>
<dbReference type="Pfam" id="PF02469">
    <property type="entry name" value="Fasciclin"/>
    <property type="match status" value="1"/>
</dbReference>
<dbReference type="AlphaFoldDB" id="A0A9W7Y2E0"/>
<proteinExistence type="predicted"/>
<protein>
    <recommendedName>
        <fullName evidence="1">FAS1 domain-containing protein</fullName>
    </recommendedName>
</protein>
<dbReference type="Gene3D" id="2.30.180.10">
    <property type="entry name" value="FAS1 domain"/>
    <property type="match status" value="1"/>
</dbReference>
<keyword evidence="3" id="KW-1185">Reference proteome</keyword>
<comment type="caution">
    <text evidence="2">The sequence shown here is derived from an EMBL/GenBank/DDBJ whole genome shotgun (WGS) entry which is preliminary data.</text>
</comment>
<reference evidence="2" key="1">
    <citation type="submission" date="2022-07" db="EMBL/GenBank/DDBJ databases">
        <title>Phylogenomic reconstructions and comparative analyses of Kickxellomycotina fungi.</title>
        <authorList>
            <person name="Reynolds N.K."/>
            <person name="Stajich J.E."/>
            <person name="Barry K."/>
            <person name="Grigoriev I.V."/>
            <person name="Crous P."/>
            <person name="Smith M.E."/>
        </authorList>
    </citation>
    <scope>NUCLEOTIDE SEQUENCE</scope>
    <source>
        <strain evidence="2">NBRC 32514</strain>
    </source>
</reference>
<dbReference type="EMBL" id="JANBOJ010000097">
    <property type="protein sequence ID" value="KAJ1722738.1"/>
    <property type="molecule type" value="Genomic_DNA"/>
</dbReference>